<dbReference type="EMBL" id="ML119060">
    <property type="protein sequence ID" value="ROT36160.1"/>
    <property type="molecule type" value="Genomic_DNA"/>
</dbReference>
<organism evidence="2 3">
    <name type="scientific">Sodiomyces alkalinus (strain CBS 110278 / VKM F-3762 / F11)</name>
    <name type="common">Alkaliphilic filamentous fungus</name>
    <dbReference type="NCBI Taxonomy" id="1314773"/>
    <lineage>
        <taxon>Eukaryota</taxon>
        <taxon>Fungi</taxon>
        <taxon>Dikarya</taxon>
        <taxon>Ascomycota</taxon>
        <taxon>Pezizomycotina</taxon>
        <taxon>Sordariomycetes</taxon>
        <taxon>Hypocreomycetidae</taxon>
        <taxon>Glomerellales</taxon>
        <taxon>Plectosphaerellaceae</taxon>
        <taxon>Sodiomyces</taxon>
    </lineage>
</organism>
<reference evidence="2 3" key="1">
    <citation type="journal article" date="2018" name="Mol. Ecol.">
        <title>The obligate alkalophilic soda-lake fungus Sodiomyces alkalinus has shifted to a protein diet.</title>
        <authorList>
            <person name="Grum-Grzhimaylo A.A."/>
            <person name="Falkoski D.L."/>
            <person name="van den Heuvel J."/>
            <person name="Valero-Jimenez C.A."/>
            <person name="Min B."/>
            <person name="Choi I.G."/>
            <person name="Lipzen A."/>
            <person name="Daum C.G."/>
            <person name="Aanen D.K."/>
            <person name="Tsang A."/>
            <person name="Henrissat B."/>
            <person name="Bilanenko E.N."/>
            <person name="de Vries R.P."/>
            <person name="van Kan J.A.L."/>
            <person name="Grigoriev I.V."/>
            <person name="Debets A.J.M."/>
        </authorList>
    </citation>
    <scope>NUCLEOTIDE SEQUENCE [LARGE SCALE GENOMIC DNA]</scope>
    <source>
        <strain evidence="2 3">F11</strain>
    </source>
</reference>
<feature type="region of interest" description="Disordered" evidence="1">
    <location>
        <begin position="141"/>
        <end position="160"/>
    </location>
</feature>
<dbReference type="Gene3D" id="1.10.472.10">
    <property type="entry name" value="Cyclin-like"/>
    <property type="match status" value="1"/>
</dbReference>
<feature type="non-terminal residue" evidence="2">
    <location>
        <position position="1"/>
    </location>
</feature>
<dbReference type="Proteomes" id="UP000272025">
    <property type="component" value="Unassembled WGS sequence"/>
</dbReference>
<dbReference type="InterPro" id="IPR013922">
    <property type="entry name" value="Cyclin_PHO80-like"/>
</dbReference>
<name>A0A3N2PNZ7_SODAK</name>
<proteinExistence type="predicted"/>
<evidence type="ECO:0000313" key="3">
    <source>
        <dbReference type="Proteomes" id="UP000272025"/>
    </source>
</evidence>
<dbReference type="AlphaFoldDB" id="A0A3N2PNZ7"/>
<keyword evidence="3" id="KW-1185">Reference proteome</keyword>
<dbReference type="Pfam" id="PF08613">
    <property type="entry name" value="Cyclin"/>
    <property type="match status" value="1"/>
</dbReference>
<dbReference type="GO" id="GO:0019901">
    <property type="term" value="F:protein kinase binding"/>
    <property type="evidence" value="ECO:0007669"/>
    <property type="project" value="InterPro"/>
</dbReference>
<dbReference type="PANTHER" id="PTHR15615:SF32">
    <property type="entry name" value="PROTEIN KINASE COMPLEX COMPONENT, PUTATIVE (AFU_ORTHOLOGUE AFUA_2G07660)-RELATED"/>
    <property type="match status" value="1"/>
</dbReference>
<gene>
    <name evidence="2" type="ORF">SODALDRAFT_264933</name>
</gene>
<accession>A0A3N2PNZ7</accession>
<dbReference type="GO" id="GO:0005634">
    <property type="term" value="C:nucleus"/>
    <property type="evidence" value="ECO:0007669"/>
    <property type="project" value="TreeGrafter"/>
</dbReference>
<dbReference type="CDD" id="cd20558">
    <property type="entry name" value="CYCLIN_ScPCL7-like"/>
    <property type="match status" value="1"/>
</dbReference>
<sequence length="298" mass="33086">PPPTPSSDPSLVSFAAMLPESVSKGPYEEVWRMAPRTAMKILAISIEALVHSTGDIPSTAPSTAVTTHHLRGMQWEKDNIKRSNSERELALMRERAEAQAKAEAEAAAAMAPDVPLRRTPSHDLSLTPGPIDGIRLRSTSTSTFAHHPPPSSSSSSSEPKIVWANTEPHKEQHNAITRKFYCRKPPPITVTDYLERLHSYCPTSTAVYLATSLYIYRLAVDERVIHVTPRTVHRLVLGALRVTMKALEDQRYGHRKMARVGGVGEPELARLEIGFCFLTNFELFLRDADLAAHLEVLR</sequence>
<evidence type="ECO:0000313" key="2">
    <source>
        <dbReference type="EMBL" id="ROT36160.1"/>
    </source>
</evidence>
<dbReference type="STRING" id="1314773.A0A3N2PNZ7"/>
<feature type="non-terminal residue" evidence="2">
    <location>
        <position position="298"/>
    </location>
</feature>
<dbReference type="RefSeq" id="XP_028463966.1">
    <property type="nucleotide sequence ID" value="XM_028607474.1"/>
</dbReference>
<dbReference type="PANTHER" id="PTHR15615">
    <property type="match status" value="1"/>
</dbReference>
<dbReference type="GO" id="GO:0016538">
    <property type="term" value="F:cyclin-dependent protein serine/threonine kinase regulator activity"/>
    <property type="evidence" value="ECO:0007669"/>
    <property type="project" value="TreeGrafter"/>
</dbReference>
<protein>
    <submittedName>
        <fullName evidence="2">Cyclin-domain-containing protein</fullName>
    </submittedName>
</protein>
<feature type="compositionally biased region" description="Low complexity" evidence="1">
    <location>
        <begin position="141"/>
        <end position="157"/>
    </location>
</feature>
<dbReference type="GO" id="GO:0000307">
    <property type="term" value="C:cyclin-dependent protein kinase holoenzyme complex"/>
    <property type="evidence" value="ECO:0007669"/>
    <property type="project" value="TreeGrafter"/>
</dbReference>
<dbReference type="GeneID" id="39575952"/>
<dbReference type="OrthoDB" id="5304883at2759"/>
<evidence type="ECO:0000256" key="1">
    <source>
        <dbReference type="SAM" id="MobiDB-lite"/>
    </source>
</evidence>